<keyword evidence="2" id="KW-0812">Transmembrane</keyword>
<dbReference type="AlphaFoldDB" id="D7FKB9"/>
<evidence type="ECO:0000256" key="2">
    <source>
        <dbReference type="SAM" id="Phobius"/>
    </source>
</evidence>
<feature type="region of interest" description="Disordered" evidence="1">
    <location>
        <begin position="1"/>
        <end position="20"/>
    </location>
</feature>
<keyword evidence="2" id="KW-0472">Membrane</keyword>
<name>D7FKB9_ECTSI</name>
<dbReference type="EMBL" id="FN648021">
    <property type="protein sequence ID" value="CBJ29322.1"/>
    <property type="molecule type" value="Genomic_DNA"/>
</dbReference>
<evidence type="ECO:0000313" key="4">
    <source>
        <dbReference type="Proteomes" id="UP000002630"/>
    </source>
</evidence>
<feature type="transmembrane region" description="Helical" evidence="2">
    <location>
        <begin position="286"/>
        <end position="305"/>
    </location>
</feature>
<organism evidence="3 4">
    <name type="scientific">Ectocarpus siliculosus</name>
    <name type="common">Brown alga</name>
    <name type="synonym">Conferva siliculosa</name>
    <dbReference type="NCBI Taxonomy" id="2880"/>
    <lineage>
        <taxon>Eukaryota</taxon>
        <taxon>Sar</taxon>
        <taxon>Stramenopiles</taxon>
        <taxon>Ochrophyta</taxon>
        <taxon>PX clade</taxon>
        <taxon>Phaeophyceae</taxon>
        <taxon>Ectocarpales</taxon>
        <taxon>Ectocarpaceae</taxon>
        <taxon>Ectocarpus</taxon>
    </lineage>
</organism>
<evidence type="ECO:0000256" key="1">
    <source>
        <dbReference type="SAM" id="MobiDB-lite"/>
    </source>
</evidence>
<keyword evidence="4" id="KW-1185">Reference proteome</keyword>
<dbReference type="PROSITE" id="PS51257">
    <property type="entry name" value="PROKAR_LIPOPROTEIN"/>
    <property type="match status" value="1"/>
</dbReference>
<keyword evidence="2" id="KW-1133">Transmembrane helix</keyword>
<evidence type="ECO:0000313" key="3">
    <source>
        <dbReference type="EMBL" id="CBJ29322.1"/>
    </source>
</evidence>
<feature type="transmembrane region" description="Helical" evidence="2">
    <location>
        <begin position="387"/>
        <end position="410"/>
    </location>
</feature>
<dbReference type="EMBL" id="FN649728">
    <property type="protein sequence ID" value="CBJ29322.1"/>
    <property type="molecule type" value="Genomic_DNA"/>
</dbReference>
<proteinExistence type="predicted"/>
<dbReference type="Proteomes" id="UP000002630">
    <property type="component" value="Linkage Group LG03"/>
</dbReference>
<sequence>MQRTDSADGQGQGDGSTPTAVVAAGCDAGGVEADWEKLEQTEQDFIVPASLFVMCKTVVEDDGGGLFLNGTLVQRVLVKNVPTISFSDGTIDAATHSKLESLLFPIHLKGPLPGGDIKHRTLYIDDPREPSDQEAEAPGTVQLCAQTLDLISAPLDVRQHWNTFPCRILEGTIELELQSSFRHEDFGSKKILLCPDLLRPVLDDLSGKKLQDRLENIIRIKPSSGLSRLRRLAFLREVPVVELCYEIRLKKGVRRADDEAGLDNNLLIRYPQLTLRFWLYEPISKAVFKILGPLALVLALMLMNFQEFFGFSAAVQSNDCLEQPASDTYRDYLANGIGIVLAAFFAIPSIREGNIKSPGISFKRDDFMAVAFLIGLALSNARQCRVALVGILLSCVVVVWALISFVWFMFELRGLRKRAEREPLRVNKVTKDKKKKAKPRAVEFDKKWWTRRRCEPKCSECLPAT</sequence>
<gene>
    <name evidence="3" type="ORF">Esi_0143_0018</name>
</gene>
<dbReference type="InParanoid" id="D7FKB9"/>
<accession>D7FKB9</accession>
<reference evidence="3 4" key="1">
    <citation type="journal article" date="2010" name="Nature">
        <title>The Ectocarpus genome and the independent evolution of multicellularity in brown algae.</title>
        <authorList>
            <person name="Cock J.M."/>
            <person name="Sterck L."/>
            <person name="Rouze P."/>
            <person name="Scornet D."/>
            <person name="Allen A.E."/>
            <person name="Amoutzias G."/>
            <person name="Anthouard V."/>
            <person name="Artiguenave F."/>
            <person name="Aury J.M."/>
            <person name="Badger J.H."/>
            <person name="Beszteri B."/>
            <person name="Billiau K."/>
            <person name="Bonnet E."/>
            <person name="Bothwell J.H."/>
            <person name="Bowler C."/>
            <person name="Boyen C."/>
            <person name="Brownlee C."/>
            <person name="Carrano C.J."/>
            <person name="Charrier B."/>
            <person name="Cho G.Y."/>
            <person name="Coelho S.M."/>
            <person name="Collen J."/>
            <person name="Corre E."/>
            <person name="Da Silva C."/>
            <person name="Delage L."/>
            <person name="Delaroque N."/>
            <person name="Dittami S.M."/>
            <person name="Doulbeau S."/>
            <person name="Elias M."/>
            <person name="Farnham G."/>
            <person name="Gachon C.M."/>
            <person name="Gschloessl B."/>
            <person name="Heesch S."/>
            <person name="Jabbari K."/>
            <person name="Jubin C."/>
            <person name="Kawai H."/>
            <person name="Kimura K."/>
            <person name="Kloareg B."/>
            <person name="Kupper F.C."/>
            <person name="Lang D."/>
            <person name="Le Bail A."/>
            <person name="Leblanc C."/>
            <person name="Lerouge P."/>
            <person name="Lohr M."/>
            <person name="Lopez P.J."/>
            <person name="Martens C."/>
            <person name="Maumus F."/>
            <person name="Michel G."/>
            <person name="Miranda-Saavedra D."/>
            <person name="Morales J."/>
            <person name="Moreau H."/>
            <person name="Motomura T."/>
            <person name="Nagasato C."/>
            <person name="Napoli C.A."/>
            <person name="Nelson D.R."/>
            <person name="Nyvall-Collen P."/>
            <person name="Peters A.F."/>
            <person name="Pommier C."/>
            <person name="Potin P."/>
            <person name="Poulain J."/>
            <person name="Quesneville H."/>
            <person name="Read B."/>
            <person name="Rensing S.A."/>
            <person name="Ritter A."/>
            <person name="Rousvoal S."/>
            <person name="Samanta M."/>
            <person name="Samson G."/>
            <person name="Schroeder D.C."/>
            <person name="Segurens B."/>
            <person name="Strittmatter M."/>
            <person name="Tonon T."/>
            <person name="Tregear J.W."/>
            <person name="Valentin K."/>
            <person name="von Dassow P."/>
            <person name="Yamagishi T."/>
            <person name="Van de Peer Y."/>
            <person name="Wincker P."/>
        </authorList>
    </citation>
    <scope>NUCLEOTIDE SEQUENCE [LARGE SCALE GENOMIC DNA]</scope>
    <source>
        <strain evidence="4">Ec32 / CCAP1310/4</strain>
    </source>
</reference>
<feature type="transmembrane region" description="Helical" evidence="2">
    <location>
        <begin position="332"/>
        <end position="350"/>
    </location>
</feature>
<dbReference type="OrthoDB" id="10296676at2759"/>
<protein>
    <submittedName>
        <fullName evidence="3">Uncharacterized protein</fullName>
    </submittedName>
</protein>